<feature type="transmembrane region" description="Helical" evidence="9">
    <location>
        <begin position="132"/>
        <end position="152"/>
    </location>
</feature>
<dbReference type="InterPro" id="IPR007387">
    <property type="entry name" value="TRAP_DctQ"/>
</dbReference>
<keyword evidence="4 9" id="KW-0997">Cell inner membrane</keyword>
<dbReference type="Proteomes" id="UP001597474">
    <property type="component" value="Unassembled WGS sequence"/>
</dbReference>
<dbReference type="Pfam" id="PF04290">
    <property type="entry name" value="DctQ"/>
    <property type="match status" value="1"/>
</dbReference>
<evidence type="ECO:0000256" key="4">
    <source>
        <dbReference type="ARBA" id="ARBA00022519"/>
    </source>
</evidence>
<evidence type="ECO:0000313" key="11">
    <source>
        <dbReference type="EMBL" id="MFD2740621.1"/>
    </source>
</evidence>
<dbReference type="EMBL" id="JBHUMP010000012">
    <property type="protein sequence ID" value="MFD2740621.1"/>
    <property type="molecule type" value="Genomic_DNA"/>
</dbReference>
<evidence type="ECO:0000256" key="5">
    <source>
        <dbReference type="ARBA" id="ARBA00022692"/>
    </source>
</evidence>
<keyword evidence="6 9" id="KW-1133">Transmembrane helix</keyword>
<name>A0ABW5U5X2_9RHOB</name>
<evidence type="ECO:0000256" key="2">
    <source>
        <dbReference type="ARBA" id="ARBA00022448"/>
    </source>
</evidence>
<comment type="subunit">
    <text evidence="9">The complex comprises the extracytoplasmic solute receptor protein and the two transmembrane proteins.</text>
</comment>
<comment type="similarity">
    <text evidence="8 9">Belongs to the TRAP transporter small permease family.</text>
</comment>
<evidence type="ECO:0000313" key="12">
    <source>
        <dbReference type="Proteomes" id="UP001597474"/>
    </source>
</evidence>
<comment type="caution">
    <text evidence="11">The sequence shown here is derived from an EMBL/GenBank/DDBJ whole genome shotgun (WGS) entry which is preliminary data.</text>
</comment>
<evidence type="ECO:0000256" key="7">
    <source>
        <dbReference type="ARBA" id="ARBA00023136"/>
    </source>
</evidence>
<dbReference type="RefSeq" id="WP_386375159.1">
    <property type="nucleotide sequence ID" value="NZ_JBHUMP010000012.1"/>
</dbReference>
<feature type="transmembrane region" description="Helical" evidence="9">
    <location>
        <begin position="12"/>
        <end position="34"/>
    </location>
</feature>
<keyword evidence="2 9" id="KW-0813">Transport</keyword>
<evidence type="ECO:0000259" key="10">
    <source>
        <dbReference type="Pfam" id="PF04290"/>
    </source>
</evidence>
<keyword evidence="7 9" id="KW-0472">Membrane</keyword>
<feature type="transmembrane region" description="Helical" evidence="9">
    <location>
        <begin position="91"/>
        <end position="112"/>
    </location>
</feature>
<keyword evidence="12" id="KW-1185">Reference proteome</keyword>
<evidence type="ECO:0000256" key="8">
    <source>
        <dbReference type="ARBA" id="ARBA00038436"/>
    </source>
</evidence>
<proteinExistence type="inferred from homology"/>
<gene>
    <name evidence="11" type="ORF">ACFSUD_13620</name>
</gene>
<organism evidence="11 12">
    <name type="scientific">Sulfitobacter aestuarii</name>
    <dbReference type="NCBI Taxonomy" id="2161676"/>
    <lineage>
        <taxon>Bacteria</taxon>
        <taxon>Pseudomonadati</taxon>
        <taxon>Pseudomonadota</taxon>
        <taxon>Alphaproteobacteria</taxon>
        <taxon>Rhodobacterales</taxon>
        <taxon>Roseobacteraceae</taxon>
        <taxon>Sulfitobacter</taxon>
    </lineage>
</organism>
<protein>
    <recommendedName>
        <fullName evidence="9">TRAP transporter small permease protein</fullName>
    </recommendedName>
</protein>
<sequence>MRRQAGSYLVAAVSKLLATLACGALFVMAVLTFIDVIGRYGFNNSIFGASELVELLMVAVVFAGFAFVTATDQHICVTFFDHLLTERAPALMRWSRFLFSLVVYALLLYILWDMALDALANARTTIVLALPIWLFPGIAAALSSLGFILFLLSYPLREDDPHG</sequence>
<evidence type="ECO:0000256" key="9">
    <source>
        <dbReference type="RuleBase" id="RU369079"/>
    </source>
</evidence>
<evidence type="ECO:0000256" key="1">
    <source>
        <dbReference type="ARBA" id="ARBA00004429"/>
    </source>
</evidence>
<dbReference type="PANTHER" id="PTHR35011">
    <property type="entry name" value="2,3-DIKETO-L-GULONATE TRAP TRANSPORTER SMALL PERMEASE PROTEIN YIAM"/>
    <property type="match status" value="1"/>
</dbReference>
<feature type="domain" description="Tripartite ATP-independent periplasmic transporters DctQ component" evidence="10">
    <location>
        <begin position="28"/>
        <end position="152"/>
    </location>
</feature>
<comment type="subcellular location">
    <subcellularLocation>
        <location evidence="1 9">Cell inner membrane</location>
        <topology evidence="1 9">Multi-pass membrane protein</topology>
    </subcellularLocation>
</comment>
<keyword evidence="5 9" id="KW-0812">Transmembrane</keyword>
<evidence type="ECO:0000256" key="6">
    <source>
        <dbReference type="ARBA" id="ARBA00022989"/>
    </source>
</evidence>
<keyword evidence="3" id="KW-1003">Cell membrane</keyword>
<reference evidence="12" key="1">
    <citation type="journal article" date="2019" name="Int. J. Syst. Evol. Microbiol.">
        <title>The Global Catalogue of Microorganisms (GCM) 10K type strain sequencing project: providing services to taxonomists for standard genome sequencing and annotation.</title>
        <authorList>
            <consortium name="The Broad Institute Genomics Platform"/>
            <consortium name="The Broad Institute Genome Sequencing Center for Infectious Disease"/>
            <person name="Wu L."/>
            <person name="Ma J."/>
        </authorList>
    </citation>
    <scope>NUCLEOTIDE SEQUENCE [LARGE SCALE GENOMIC DNA]</scope>
    <source>
        <strain evidence="12">TISTR 2562</strain>
    </source>
</reference>
<comment type="function">
    <text evidence="9">Part of the tripartite ATP-independent periplasmic (TRAP) transport system.</text>
</comment>
<accession>A0ABW5U5X2</accession>
<dbReference type="InterPro" id="IPR055348">
    <property type="entry name" value="DctQ"/>
</dbReference>
<evidence type="ECO:0000256" key="3">
    <source>
        <dbReference type="ARBA" id="ARBA00022475"/>
    </source>
</evidence>
<feature type="transmembrane region" description="Helical" evidence="9">
    <location>
        <begin position="46"/>
        <end position="70"/>
    </location>
</feature>